<proteinExistence type="predicted"/>
<dbReference type="Proteomes" id="UP001497535">
    <property type="component" value="Unassembled WGS sequence"/>
</dbReference>
<accession>A0ACB0ZNQ9</accession>
<evidence type="ECO:0000313" key="1">
    <source>
        <dbReference type="EMBL" id="CAK5079943.1"/>
    </source>
</evidence>
<protein>
    <submittedName>
        <fullName evidence="1">Uncharacterized protein</fullName>
    </submittedName>
</protein>
<evidence type="ECO:0000313" key="2">
    <source>
        <dbReference type="Proteomes" id="UP001497535"/>
    </source>
</evidence>
<dbReference type="EMBL" id="CAVMJV010000040">
    <property type="protein sequence ID" value="CAK5079943.1"/>
    <property type="molecule type" value="Genomic_DNA"/>
</dbReference>
<sequence length="669" mass="76784">MTETFEDWDVSVCDKKLLESKIFSTPAKIGDLDKVHKEVLGLEEAVSRTFRVVNRNISQLNEADAGIQKDTNAGFALVAGRVDKLDLKLGKLEEKYERFVIDLESRDNLEYDEIRSSGASRLLTLNKRQEIIPPIPPHKIPQSSGIGRNENQNSLGNKNNLVQNNSIELINNGDQRANEFELNILGEASSSGPQLGVFNGETAFAFDEWMIKFTDYIDVFGMTWTEPEKINRLKLYLGTQARSIFESLTVNERQTLATTLKNIRKKLDSPHFRELAYKRLAACYQRESESVNDFIKRLVPLVNSTSCQVPPEVKEETLCRCFMEKVRPEYQRSLQLVGPLIGRKDFDKLTAYVQELEVASEKESRTFNDGIQAITEQPNQMPRGRFDTWKPRRPYNLQTFRGPSTNRLSTSSNAQELGQRSNQYRGQQRPQNDRRWNTRPYCHYCNRAGHEQYQCRVRKANEMQNESYKYRNNKGTNNRNDQDLREIVENLAIQVHEMKMKTNYALANQGNMKSLQPVSQPAQSEKAIAKSETKEKVEPKKISSWESSFRVRVPSIASTSLMLMIMCCSALAINPVLIPKGPMICQTHRQAMLWQVPEIPSCPPINLTARHTPKLEKRRIFLPNSIEFSTKAWACRKIKKSARKYTTITGVPMEEKLIPEAMDLYLRDA</sequence>
<reference evidence="1" key="1">
    <citation type="submission" date="2023-11" db="EMBL/GenBank/DDBJ databases">
        <authorList>
            <person name="Poullet M."/>
        </authorList>
    </citation>
    <scope>NUCLEOTIDE SEQUENCE</scope>
    <source>
        <strain evidence="1">E1834</strain>
    </source>
</reference>
<name>A0ACB0ZNQ9_MELEN</name>
<gene>
    <name evidence="1" type="ORF">MENTE1834_LOCUS27091</name>
</gene>
<organism evidence="1 2">
    <name type="scientific">Meloidogyne enterolobii</name>
    <name type="common">Root-knot nematode worm</name>
    <name type="synonym">Meloidogyne mayaguensis</name>
    <dbReference type="NCBI Taxonomy" id="390850"/>
    <lineage>
        <taxon>Eukaryota</taxon>
        <taxon>Metazoa</taxon>
        <taxon>Ecdysozoa</taxon>
        <taxon>Nematoda</taxon>
        <taxon>Chromadorea</taxon>
        <taxon>Rhabditida</taxon>
        <taxon>Tylenchina</taxon>
        <taxon>Tylenchomorpha</taxon>
        <taxon>Tylenchoidea</taxon>
        <taxon>Meloidogynidae</taxon>
        <taxon>Meloidogyninae</taxon>
        <taxon>Meloidogyne</taxon>
    </lineage>
</organism>
<keyword evidence="2" id="KW-1185">Reference proteome</keyword>
<comment type="caution">
    <text evidence="1">The sequence shown here is derived from an EMBL/GenBank/DDBJ whole genome shotgun (WGS) entry which is preliminary data.</text>
</comment>